<feature type="coiled-coil region" evidence="1">
    <location>
        <begin position="603"/>
        <end position="640"/>
    </location>
</feature>
<keyword evidence="1" id="KW-0175">Coiled coil</keyword>
<evidence type="ECO:0008006" key="4">
    <source>
        <dbReference type="Google" id="ProtNLM"/>
    </source>
</evidence>
<dbReference type="AlphaFoldDB" id="G0V071"/>
<evidence type="ECO:0000256" key="1">
    <source>
        <dbReference type="SAM" id="Coils"/>
    </source>
</evidence>
<accession>G0V071</accession>
<reference evidence="3" key="1">
    <citation type="journal article" date="2012" name="Proc. Natl. Acad. Sci. U.S.A.">
        <title>Antigenic diversity is generated by distinct evolutionary mechanisms in African trypanosome species.</title>
        <authorList>
            <person name="Jackson A.P."/>
            <person name="Berry A."/>
            <person name="Aslett M."/>
            <person name="Allison H.C."/>
            <person name="Burton P."/>
            <person name="Vavrova-Anderson J."/>
            <person name="Brown R."/>
            <person name="Browne H."/>
            <person name="Corton N."/>
            <person name="Hauser H."/>
            <person name="Gamble J."/>
            <person name="Gilderthorp R."/>
            <person name="Marcello L."/>
            <person name="McQuillan J."/>
            <person name="Otto T.D."/>
            <person name="Quail M.A."/>
            <person name="Sanders M.J."/>
            <person name="van Tonder A."/>
            <person name="Ginger M.L."/>
            <person name="Field M.C."/>
            <person name="Barry J.D."/>
            <person name="Hertz-Fowler C."/>
            <person name="Berriman M."/>
        </authorList>
    </citation>
    <scope>NUCLEOTIDE SEQUENCE</scope>
    <source>
        <strain evidence="3">IL3000</strain>
    </source>
</reference>
<dbReference type="VEuPathDB" id="TriTrypDB:TcIL3000.11.4460"/>
<feature type="region of interest" description="Disordered" evidence="2">
    <location>
        <begin position="528"/>
        <end position="566"/>
    </location>
</feature>
<proteinExistence type="predicted"/>
<feature type="region of interest" description="Disordered" evidence="2">
    <location>
        <begin position="132"/>
        <end position="151"/>
    </location>
</feature>
<evidence type="ECO:0000256" key="2">
    <source>
        <dbReference type="SAM" id="MobiDB-lite"/>
    </source>
</evidence>
<evidence type="ECO:0000313" key="3">
    <source>
        <dbReference type="EMBL" id="CCC95041.1"/>
    </source>
</evidence>
<organism evidence="3">
    <name type="scientific">Trypanosoma congolense (strain IL3000)</name>
    <dbReference type="NCBI Taxonomy" id="1068625"/>
    <lineage>
        <taxon>Eukaryota</taxon>
        <taxon>Discoba</taxon>
        <taxon>Euglenozoa</taxon>
        <taxon>Kinetoplastea</taxon>
        <taxon>Metakinetoplastina</taxon>
        <taxon>Trypanosomatida</taxon>
        <taxon>Trypanosomatidae</taxon>
        <taxon>Trypanosoma</taxon>
        <taxon>Nannomonas</taxon>
    </lineage>
</organism>
<dbReference type="EMBL" id="HE575324">
    <property type="protein sequence ID" value="CCC95041.1"/>
    <property type="molecule type" value="Genomic_DNA"/>
</dbReference>
<name>G0V071_TRYCI</name>
<gene>
    <name evidence="3" type="ORF">TCIL3000_11_4460</name>
</gene>
<feature type="compositionally biased region" description="Polar residues" evidence="2">
    <location>
        <begin position="545"/>
        <end position="556"/>
    </location>
</feature>
<protein>
    <recommendedName>
        <fullName evidence="4">TATA element modulatory factor 1 TATA binding domain-containing protein</fullName>
    </recommendedName>
</protein>
<feature type="coiled-coil region" evidence="1">
    <location>
        <begin position="349"/>
        <end position="490"/>
    </location>
</feature>
<sequence length="663" mass="74217">MIGSWLTEIQRKLDTVSGLTGVREGFDDARYENDNRCGGAAQLAHDEVTGVNIENSLPQQDACMGCTDSTGHNDISQSNFTSNTANSPGQEGIMSTLAVVKPSNTDAHLTKQKLEEAGLRKRTLATLTEECGAYTPPEPSQSPLSLSGGHSLSMASPDAEIARFKLCADVVVDSNEGHQVAGTSGDGGDDEVCQGGDLGVSTFPASKCGAEGQLLRLQQLLAVEMESSRRLREENENLAQSLVVLQKETDTLRRSGLSSHDREKLTSLEREGLQLSEQLGRERERTKLLLEEKTRLGVQVASQEKRLEEEIARYNELQKCLDSEQWERGVAQQRVIELTFQLGEKDCRIKGLEKELSRYISELDDHRLNTNDVMESLKQEKDAFMTSLQRSQVEHKLQIKQLEEKLGHAECRADQAETRLAEHERDTLGSLRELRAALDDTEHQKRQLLQQMARTAEECASLRRDHIADMEMLQRKLFEVQGELQGVQDEKKESIQELLLWKGKYLQATKELDEAVKRATHAEVVNEQLKPKVQQPKQQIDDIGSSASDNTVSQRSPAPAPRDPFRGLSQFMMPNHVCEVNTGVSLVHFGGDVSGNDIPRGSRERIERELVRQAVEIEDLRRYKDEAEEAKKSLAALAAQHDLLMQMYGQLQEELHEQNRVPI</sequence>
<feature type="compositionally biased region" description="Low complexity" evidence="2">
    <location>
        <begin position="141"/>
        <end position="151"/>
    </location>
</feature>